<organism evidence="10 11">
    <name type="scientific">Blattabacterium punctulatus CPU2</name>
    <dbReference type="NCBI Taxonomy" id="1457032"/>
    <lineage>
        <taxon>Bacteria</taxon>
        <taxon>Pseudomonadati</taxon>
        <taxon>Bacteroidota</taxon>
        <taxon>Flavobacteriia</taxon>
        <taxon>Flavobacteriales</taxon>
        <taxon>Blattabacteriaceae</taxon>
        <taxon>Blattabacterium</taxon>
    </lineage>
</organism>
<dbReference type="PANTHER" id="PTHR42961">
    <property type="entry name" value="IRON-SULFUR PROTEIN NUBPL"/>
    <property type="match status" value="1"/>
</dbReference>
<dbReference type="HAMAP" id="MF_02040">
    <property type="entry name" value="Mrp_NBP35"/>
    <property type="match status" value="1"/>
</dbReference>
<comment type="subunit">
    <text evidence="8">Homodimer.</text>
</comment>
<dbReference type="GO" id="GO:0051539">
    <property type="term" value="F:4 iron, 4 sulfur cluster binding"/>
    <property type="evidence" value="ECO:0007669"/>
    <property type="project" value="TreeGrafter"/>
</dbReference>
<dbReference type="GO" id="GO:0005524">
    <property type="term" value="F:ATP binding"/>
    <property type="evidence" value="ECO:0007669"/>
    <property type="project" value="UniProtKB-UniRule"/>
</dbReference>
<comment type="similarity">
    <text evidence="8">Belongs to the Mrp/NBP35 ATP-binding proteins family.</text>
</comment>
<dbReference type="Pfam" id="PF10609">
    <property type="entry name" value="ParA"/>
    <property type="match status" value="1"/>
</dbReference>
<dbReference type="AlphaFoldDB" id="A0AAD1CM83"/>
<dbReference type="SUPFAM" id="SSF117916">
    <property type="entry name" value="Fe-S cluster assembly (FSCA) domain-like"/>
    <property type="match status" value="1"/>
</dbReference>
<dbReference type="PANTHER" id="PTHR42961:SF2">
    <property type="entry name" value="IRON-SULFUR PROTEIN NUBPL"/>
    <property type="match status" value="1"/>
</dbReference>
<evidence type="ECO:0000256" key="1">
    <source>
        <dbReference type="ARBA" id="ARBA00007352"/>
    </source>
</evidence>
<evidence type="ECO:0000256" key="3">
    <source>
        <dbReference type="ARBA" id="ARBA00022723"/>
    </source>
</evidence>
<accession>A0AAD1CM83</accession>
<dbReference type="GO" id="GO:0016887">
    <property type="term" value="F:ATP hydrolysis activity"/>
    <property type="evidence" value="ECO:0007669"/>
    <property type="project" value="UniProtKB-UniRule"/>
</dbReference>
<dbReference type="InterPro" id="IPR044304">
    <property type="entry name" value="NUBPL-like"/>
</dbReference>
<keyword evidence="6 8" id="KW-0408">Iron</keyword>
<name>A0AAD1CM83_9FLAO</name>
<keyword evidence="5 8" id="KW-0067">ATP-binding</keyword>
<keyword evidence="3 8" id="KW-0479">Metal-binding</keyword>
<dbReference type="GO" id="GO:0140663">
    <property type="term" value="F:ATP-dependent FeS chaperone activity"/>
    <property type="evidence" value="ECO:0007669"/>
    <property type="project" value="InterPro"/>
</dbReference>
<dbReference type="SUPFAM" id="SSF52540">
    <property type="entry name" value="P-loop containing nucleoside triphosphate hydrolases"/>
    <property type="match status" value="1"/>
</dbReference>
<feature type="domain" description="MIP18 family-like" evidence="9">
    <location>
        <begin position="18"/>
        <end position="79"/>
    </location>
</feature>
<evidence type="ECO:0000313" key="11">
    <source>
        <dbReference type="Proteomes" id="UP000262607"/>
    </source>
</evidence>
<dbReference type="InterPro" id="IPR034904">
    <property type="entry name" value="FSCA_dom_sf"/>
</dbReference>
<keyword evidence="7 8" id="KW-0411">Iron-sulfur</keyword>
<comment type="similarity">
    <text evidence="1">In the N-terminal section; belongs to the MIP18 family.</text>
</comment>
<feature type="binding site" evidence="8">
    <location>
        <begin position="115"/>
        <end position="122"/>
    </location>
    <ligand>
        <name>ATP</name>
        <dbReference type="ChEBI" id="CHEBI:30616"/>
    </ligand>
</feature>
<evidence type="ECO:0000256" key="8">
    <source>
        <dbReference type="HAMAP-Rule" id="MF_02040"/>
    </source>
</evidence>
<protein>
    <recommendedName>
        <fullName evidence="8">Iron-sulfur cluster carrier protein</fullName>
    </recommendedName>
</protein>
<gene>
    <name evidence="10" type="primary">mrp</name>
    <name evidence="10" type="ORF">CPU2_246</name>
</gene>
<sequence length="360" mass="40961">MYYCEKYPYMDYNFFCMKQKISKALENVFILENKKNIIESGIVKKIDVFKDEIRIHISLYNPTMHIKKKLKKDILQSIKYQNLDTKKICLKIEIQLKNTDKKISGIKNILAVASGKGGVGKSTIATNLAVSLVKMGFHVGLLDADIYGPSIPLMFNLEEDKIQSSILKKKNNSYVMNPITSYGVKIISLGFFSKSGEAVVWRGPMATKALRQLIHDTDWGDLDFLIVDLPPGTGDIHLSILQDIPLKGIIIVSTPQKISLSDVHRSVAMFRIKSIQVPILGIIENMSFFIENKTKKKQYFFGKNGVKIFSKKMNIFFLGEIPMLQEIREYSDLGVPVVLENDQIRKIFEKITKNIINKLS</sequence>
<evidence type="ECO:0000313" key="10">
    <source>
        <dbReference type="EMBL" id="BBA17752.1"/>
    </source>
</evidence>
<proteinExistence type="inferred from homology"/>
<dbReference type="PROSITE" id="PS01215">
    <property type="entry name" value="MRP"/>
    <property type="match status" value="1"/>
</dbReference>
<evidence type="ECO:0000256" key="4">
    <source>
        <dbReference type="ARBA" id="ARBA00022741"/>
    </source>
</evidence>
<dbReference type="Pfam" id="PF01883">
    <property type="entry name" value="FeS_assembly_P"/>
    <property type="match status" value="1"/>
</dbReference>
<evidence type="ECO:0000259" key="9">
    <source>
        <dbReference type="Pfam" id="PF01883"/>
    </source>
</evidence>
<evidence type="ECO:0000256" key="7">
    <source>
        <dbReference type="ARBA" id="ARBA00023014"/>
    </source>
</evidence>
<dbReference type="InterPro" id="IPR000808">
    <property type="entry name" value="Mrp-like_CS"/>
</dbReference>
<evidence type="ECO:0000256" key="6">
    <source>
        <dbReference type="ARBA" id="ARBA00023004"/>
    </source>
</evidence>
<keyword evidence="8" id="KW-0378">Hydrolase</keyword>
<comment type="function">
    <text evidence="8">Binds and transfers iron-sulfur (Fe-S) clusters to target apoproteins. Can hydrolyze ATP.</text>
</comment>
<dbReference type="InterPro" id="IPR002744">
    <property type="entry name" value="MIP18-like"/>
</dbReference>
<dbReference type="Proteomes" id="UP000262607">
    <property type="component" value="Chromosome"/>
</dbReference>
<dbReference type="InterPro" id="IPR027417">
    <property type="entry name" value="P-loop_NTPase"/>
</dbReference>
<dbReference type="Gene3D" id="3.40.50.300">
    <property type="entry name" value="P-loop containing nucleotide triphosphate hydrolases"/>
    <property type="match status" value="1"/>
</dbReference>
<dbReference type="InterPro" id="IPR019591">
    <property type="entry name" value="Mrp/NBP35_ATP-bd"/>
</dbReference>
<keyword evidence="4 8" id="KW-0547">Nucleotide-binding</keyword>
<dbReference type="GO" id="GO:0046872">
    <property type="term" value="F:metal ion binding"/>
    <property type="evidence" value="ECO:0007669"/>
    <property type="project" value="UniProtKB-KW"/>
</dbReference>
<evidence type="ECO:0000256" key="2">
    <source>
        <dbReference type="ARBA" id="ARBA00008205"/>
    </source>
</evidence>
<reference evidence="10 11" key="1">
    <citation type="submission" date="2014-06" db="EMBL/GenBank/DDBJ databases">
        <title>Genome sequence of the intracellular symbiont Blattabacterium cuenoti, strain CPU2 from the wood feeding cockroach Cryptocercus punctulatus.</title>
        <authorList>
            <person name="Kinjo Y."/>
            <person name="Ohkuma M."/>
            <person name="Tokuda G."/>
        </authorList>
    </citation>
    <scope>NUCLEOTIDE SEQUENCE [LARGE SCALE GENOMIC DNA]</scope>
    <source>
        <strain evidence="10 11">CPU2</strain>
    </source>
</reference>
<dbReference type="GO" id="GO:0016226">
    <property type="term" value="P:iron-sulfur cluster assembly"/>
    <property type="evidence" value="ECO:0007669"/>
    <property type="project" value="InterPro"/>
</dbReference>
<dbReference type="Gene3D" id="3.30.300.130">
    <property type="entry name" value="Fe-S cluster assembly (FSCA)"/>
    <property type="match status" value="1"/>
</dbReference>
<dbReference type="EMBL" id="AP014610">
    <property type="protein sequence ID" value="BBA17752.1"/>
    <property type="molecule type" value="Genomic_DNA"/>
</dbReference>
<dbReference type="CDD" id="cd02037">
    <property type="entry name" value="Mrp_NBP35"/>
    <property type="match status" value="1"/>
</dbReference>
<dbReference type="FunFam" id="3.40.50.300:FF:001119">
    <property type="entry name" value="Iron-sulfur cluster carrier protein"/>
    <property type="match status" value="1"/>
</dbReference>
<evidence type="ECO:0000256" key="5">
    <source>
        <dbReference type="ARBA" id="ARBA00022840"/>
    </source>
</evidence>
<dbReference type="InterPro" id="IPR033756">
    <property type="entry name" value="YlxH/NBP35"/>
</dbReference>
<comment type="similarity">
    <text evidence="2">In the C-terminal section; belongs to the Mrp/NBP35 ATP-binding proteins family.</text>
</comment>